<dbReference type="NCBIfam" id="NF033145">
    <property type="entry name" value="rif_monoox"/>
    <property type="match status" value="1"/>
</dbReference>
<protein>
    <submittedName>
        <fullName evidence="5">Rifampin monooxygenase</fullName>
    </submittedName>
</protein>
<keyword evidence="5" id="KW-0503">Monooxygenase</keyword>
<dbReference type="GO" id="GO:0071949">
    <property type="term" value="F:FAD binding"/>
    <property type="evidence" value="ECO:0007669"/>
    <property type="project" value="InterPro"/>
</dbReference>
<evidence type="ECO:0000256" key="1">
    <source>
        <dbReference type="ARBA" id="ARBA00001974"/>
    </source>
</evidence>
<dbReference type="PANTHER" id="PTHR43004">
    <property type="entry name" value="TRK SYSTEM POTASSIUM UPTAKE PROTEIN"/>
    <property type="match status" value="1"/>
</dbReference>
<dbReference type="Gene3D" id="3.30.70.2450">
    <property type="match status" value="1"/>
</dbReference>
<dbReference type="PANTHER" id="PTHR43004:SF19">
    <property type="entry name" value="BINDING MONOOXYGENASE, PUTATIVE (JCVI)-RELATED"/>
    <property type="match status" value="1"/>
</dbReference>
<keyword evidence="5" id="KW-0560">Oxidoreductase</keyword>
<evidence type="ECO:0000313" key="6">
    <source>
        <dbReference type="Proteomes" id="UP000635245"/>
    </source>
</evidence>
<name>A0A934QTK5_9PSEU</name>
<evidence type="ECO:0000256" key="3">
    <source>
        <dbReference type="ARBA" id="ARBA00022827"/>
    </source>
</evidence>
<dbReference type="Proteomes" id="UP000635245">
    <property type="component" value="Unassembled WGS sequence"/>
</dbReference>
<organism evidence="5 6">
    <name type="scientific">Prauserella cavernicola</name>
    <dbReference type="NCBI Taxonomy" id="2800127"/>
    <lineage>
        <taxon>Bacteria</taxon>
        <taxon>Bacillati</taxon>
        <taxon>Actinomycetota</taxon>
        <taxon>Actinomycetes</taxon>
        <taxon>Pseudonocardiales</taxon>
        <taxon>Pseudonocardiaceae</taxon>
        <taxon>Prauserella</taxon>
    </lineage>
</organism>
<dbReference type="AlphaFoldDB" id="A0A934QTK5"/>
<comment type="cofactor">
    <cofactor evidence="1">
        <name>FAD</name>
        <dbReference type="ChEBI" id="CHEBI:57692"/>
    </cofactor>
</comment>
<keyword evidence="2" id="KW-0285">Flavoprotein</keyword>
<dbReference type="InterPro" id="IPR002938">
    <property type="entry name" value="FAD-bd"/>
</dbReference>
<dbReference type="Gene3D" id="3.40.30.120">
    <property type="match status" value="1"/>
</dbReference>
<evidence type="ECO:0000259" key="4">
    <source>
        <dbReference type="Pfam" id="PF01494"/>
    </source>
</evidence>
<accession>A0A934QTK5</accession>
<dbReference type="RefSeq" id="WP_200319023.1">
    <property type="nucleotide sequence ID" value="NZ_JAENJH010000003.1"/>
</dbReference>
<sequence>MTDVIIAGGGPTGMMLAAELRLQGLHVLVLEKDTEPPKFVRSLGLHVRSIEVLDQRGMLERFLAHGTRYPTGGFFAAIHKPAPERLDTAHPYVLGIPQTTTDRLLAEYAAEVGVEIRTGCEVTGLSQDDDGVAVEVAGADAPLRARYLVGCDGGRSTVRKLLGVDFPGEPTRVETLVGELEVTAPAEEVQERMAEVRKTVVRFGLGPLEDGGYRVVVPADGVTEDRSVPPTIEDFRKQLRAYAGTDFGAHSPRWLSRFGDATRLAERYRVGRVLLAGDAAHIHPPVGGQGLNLGLQDAFNLGWKLAAQVRGWAPEGLLDSYHAERHPVAADVLENTRAQMVLLDPAPGPRSVRNLLSELMEFDEVSRYLTEKITAIGVRYDFGEGPELLGRRLRDVPLKGGRLYELTRAGRGLLLDQTGRLSVAGWQDRVDVVVDVSEELDVPAVLLRPDGHVAWAGEDQRDLLEHLPRWFGAAAG</sequence>
<dbReference type="Pfam" id="PF01494">
    <property type="entry name" value="FAD_binding_3"/>
    <property type="match status" value="1"/>
</dbReference>
<gene>
    <name evidence="5" type="primary">rox</name>
    <name evidence="5" type="ORF">JHE00_17020</name>
</gene>
<keyword evidence="6" id="KW-1185">Reference proteome</keyword>
<keyword evidence="3" id="KW-0274">FAD</keyword>
<dbReference type="PRINTS" id="PR00420">
    <property type="entry name" value="RNGMNOXGNASE"/>
</dbReference>
<dbReference type="SUPFAM" id="SSF51905">
    <property type="entry name" value="FAD/NAD(P)-binding domain"/>
    <property type="match status" value="1"/>
</dbReference>
<dbReference type="GO" id="GO:0016709">
    <property type="term" value="F:oxidoreductase activity, acting on paired donors, with incorporation or reduction of molecular oxygen, NAD(P)H as one donor, and incorporation of one atom of oxygen"/>
    <property type="evidence" value="ECO:0007669"/>
    <property type="project" value="UniProtKB-ARBA"/>
</dbReference>
<comment type="caution">
    <text evidence="5">The sequence shown here is derived from an EMBL/GenBank/DDBJ whole genome shotgun (WGS) entry which is preliminary data.</text>
</comment>
<dbReference type="InterPro" id="IPR036188">
    <property type="entry name" value="FAD/NAD-bd_sf"/>
</dbReference>
<reference evidence="5" key="1">
    <citation type="submission" date="2020-12" db="EMBL/GenBank/DDBJ databases">
        <title>Prauserella sp. ASG 168, a novel actinomycete isolated from cave rock.</title>
        <authorList>
            <person name="Suriyachadkun C."/>
        </authorList>
    </citation>
    <scope>NUCLEOTIDE SEQUENCE</scope>
    <source>
        <strain evidence="5">ASG 168</strain>
    </source>
</reference>
<dbReference type="Gene3D" id="3.50.50.60">
    <property type="entry name" value="FAD/NAD(P)-binding domain"/>
    <property type="match status" value="1"/>
</dbReference>
<dbReference type="InterPro" id="IPR050641">
    <property type="entry name" value="RIFMO-like"/>
</dbReference>
<dbReference type="EMBL" id="JAENJH010000003">
    <property type="protein sequence ID" value="MBK1786033.1"/>
    <property type="molecule type" value="Genomic_DNA"/>
</dbReference>
<proteinExistence type="predicted"/>
<evidence type="ECO:0000313" key="5">
    <source>
        <dbReference type="EMBL" id="MBK1786033.1"/>
    </source>
</evidence>
<feature type="domain" description="FAD-binding" evidence="4">
    <location>
        <begin position="2"/>
        <end position="336"/>
    </location>
</feature>
<dbReference type="Pfam" id="PF21274">
    <property type="entry name" value="Rng_hyd_C"/>
    <property type="match status" value="1"/>
</dbReference>
<evidence type="ECO:0000256" key="2">
    <source>
        <dbReference type="ARBA" id="ARBA00022630"/>
    </source>
</evidence>